<evidence type="ECO:0000313" key="4">
    <source>
        <dbReference type="Proteomes" id="UP001151760"/>
    </source>
</evidence>
<dbReference type="Gene3D" id="3.30.420.10">
    <property type="entry name" value="Ribonuclease H-like superfamily/Ribonuclease H"/>
    <property type="match status" value="1"/>
</dbReference>
<evidence type="ECO:0000256" key="1">
    <source>
        <dbReference type="SAM" id="MobiDB-lite"/>
    </source>
</evidence>
<organism evidence="3 4">
    <name type="scientific">Tanacetum coccineum</name>
    <dbReference type="NCBI Taxonomy" id="301880"/>
    <lineage>
        <taxon>Eukaryota</taxon>
        <taxon>Viridiplantae</taxon>
        <taxon>Streptophyta</taxon>
        <taxon>Embryophyta</taxon>
        <taxon>Tracheophyta</taxon>
        <taxon>Spermatophyta</taxon>
        <taxon>Magnoliopsida</taxon>
        <taxon>eudicotyledons</taxon>
        <taxon>Gunneridae</taxon>
        <taxon>Pentapetalae</taxon>
        <taxon>asterids</taxon>
        <taxon>campanulids</taxon>
        <taxon>Asterales</taxon>
        <taxon>Asteraceae</taxon>
        <taxon>Asteroideae</taxon>
        <taxon>Anthemideae</taxon>
        <taxon>Anthemidinae</taxon>
        <taxon>Tanacetum</taxon>
    </lineage>
</organism>
<evidence type="ECO:0000313" key="3">
    <source>
        <dbReference type="EMBL" id="GJT11893.1"/>
    </source>
</evidence>
<reference evidence="3" key="2">
    <citation type="submission" date="2022-01" db="EMBL/GenBank/DDBJ databases">
        <authorList>
            <person name="Yamashiro T."/>
            <person name="Shiraishi A."/>
            <person name="Satake H."/>
            <person name="Nakayama K."/>
        </authorList>
    </citation>
    <scope>NUCLEOTIDE SEQUENCE</scope>
</reference>
<feature type="region of interest" description="Disordered" evidence="1">
    <location>
        <begin position="1"/>
        <end position="23"/>
    </location>
</feature>
<dbReference type="PANTHER" id="PTHR42648">
    <property type="entry name" value="TRANSPOSASE, PUTATIVE-RELATED"/>
    <property type="match status" value="1"/>
</dbReference>
<reference evidence="3" key="1">
    <citation type="journal article" date="2022" name="Int. J. Mol. Sci.">
        <title>Draft Genome of Tanacetum Coccineum: Genomic Comparison of Closely Related Tanacetum-Family Plants.</title>
        <authorList>
            <person name="Yamashiro T."/>
            <person name="Shiraishi A."/>
            <person name="Nakayama K."/>
            <person name="Satake H."/>
        </authorList>
    </citation>
    <scope>NUCLEOTIDE SEQUENCE</scope>
</reference>
<dbReference type="EMBL" id="BQNB010013104">
    <property type="protein sequence ID" value="GJT11893.1"/>
    <property type="molecule type" value="Genomic_DNA"/>
</dbReference>
<sequence length="564" mass="63645">MSAKDKNRLGYGTQLDEMSNKSEIDSEVSMSVFEVRSSDEEITPANDGRSKADGYHPVPPPITGNFLTLRADISFAGLDELAIRKKIIESKTTGINTETNETVGKTNAVNVKKPKTNETQTVRTKADKIGHVSQKSGIGFKKVKSYLVYKSTDHLIKDYNFYDKNSPEPKLRNVVNTGQRVVKPVWDNAKRVNHQKISTKLKYPQARRTFVPSGVLTRIGVVSIVRPKVNPDRLNVSTVRPKVNPVRPNISTARSVSAFRPISPRMDNVRPRASYSPIKRSYYTKPALRPKDLKKVVKTFGIKNRITVGTRAVVSTSKGKIDNVLKKSKWVWRPKGNYMDHESKESGSFILKKFEYADPKGISKSVLTWATKLIFQTMKTTMEAVWLLEVIQNEKNSVLFTDTKCLILSPSFKLLDENQVILRAARQNDVYSLDLKNIVPSGGITYLYANATSDESKLWHRRLGHVNFKNINKLVKGHLVRGLPSKVFVNDHTCVACKKGKQHKASCKAKLERTIKKPLELLHMDLFGPVSVASINKKKYCLVVTDDFSRFSWVFFLATNDETN</sequence>
<name>A0ABQ5BDJ5_9ASTR</name>
<feature type="region of interest" description="Disordered" evidence="1">
    <location>
        <begin position="37"/>
        <end position="57"/>
    </location>
</feature>
<evidence type="ECO:0000259" key="2">
    <source>
        <dbReference type="Pfam" id="PF13976"/>
    </source>
</evidence>
<accession>A0ABQ5BDJ5</accession>
<protein>
    <submittedName>
        <fullName evidence="3">Ribonuclease H-like domain-containing protein</fullName>
    </submittedName>
</protein>
<dbReference type="InterPro" id="IPR039537">
    <property type="entry name" value="Retrotran_Ty1/copia-like"/>
</dbReference>
<dbReference type="InterPro" id="IPR036397">
    <property type="entry name" value="RNaseH_sf"/>
</dbReference>
<dbReference type="SUPFAM" id="SSF53098">
    <property type="entry name" value="Ribonuclease H-like"/>
    <property type="match status" value="1"/>
</dbReference>
<keyword evidence="4" id="KW-1185">Reference proteome</keyword>
<dbReference type="Proteomes" id="UP001151760">
    <property type="component" value="Unassembled WGS sequence"/>
</dbReference>
<dbReference type="Pfam" id="PF13976">
    <property type="entry name" value="gag_pre-integrs"/>
    <property type="match status" value="1"/>
</dbReference>
<gene>
    <name evidence="3" type="ORF">Tco_0858935</name>
</gene>
<dbReference type="InterPro" id="IPR025724">
    <property type="entry name" value="GAG-pre-integrase_dom"/>
</dbReference>
<feature type="domain" description="GAG-pre-integrase" evidence="2">
    <location>
        <begin position="430"/>
        <end position="502"/>
    </location>
</feature>
<proteinExistence type="predicted"/>
<dbReference type="InterPro" id="IPR012337">
    <property type="entry name" value="RNaseH-like_sf"/>
</dbReference>
<comment type="caution">
    <text evidence="3">The sequence shown here is derived from an EMBL/GenBank/DDBJ whole genome shotgun (WGS) entry which is preliminary data.</text>
</comment>
<dbReference type="PANTHER" id="PTHR42648:SF32">
    <property type="entry name" value="RIBONUCLEASE H-LIKE DOMAIN, GAG-PRE-INTEGRASE DOMAIN PROTEIN-RELATED"/>
    <property type="match status" value="1"/>
</dbReference>